<keyword evidence="2" id="KW-1185">Reference proteome</keyword>
<protein>
    <submittedName>
        <fullName evidence="1">Uncharacterized protein</fullName>
    </submittedName>
</protein>
<organism evidence="1 2">
    <name type="scientific">Durusdinium trenchii</name>
    <dbReference type="NCBI Taxonomy" id="1381693"/>
    <lineage>
        <taxon>Eukaryota</taxon>
        <taxon>Sar</taxon>
        <taxon>Alveolata</taxon>
        <taxon>Dinophyceae</taxon>
        <taxon>Suessiales</taxon>
        <taxon>Symbiodiniaceae</taxon>
        <taxon>Durusdinium</taxon>
    </lineage>
</organism>
<evidence type="ECO:0000313" key="1">
    <source>
        <dbReference type="EMBL" id="CAK9118427.1"/>
    </source>
</evidence>
<accession>A0ABP0T1C0</accession>
<evidence type="ECO:0000313" key="2">
    <source>
        <dbReference type="Proteomes" id="UP001642484"/>
    </source>
</evidence>
<dbReference type="Proteomes" id="UP001642484">
    <property type="component" value="Unassembled WGS sequence"/>
</dbReference>
<dbReference type="EMBL" id="CAXAMN010029016">
    <property type="protein sequence ID" value="CAK9118427.1"/>
    <property type="molecule type" value="Genomic_DNA"/>
</dbReference>
<comment type="caution">
    <text evidence="1">The sequence shown here is derived from an EMBL/GenBank/DDBJ whole genome shotgun (WGS) entry which is preliminary data.</text>
</comment>
<gene>
    <name evidence="1" type="ORF">CCMP2556_LOCUS55511</name>
</gene>
<sequence length="312" mass="35166">MACDQDLNIIENVPEYPEKIIQDALGPAFVVTAVKIDPRIFGLAVARARIYAIAFRKSKLRWRAEFSVNEFLDAMTSQVSLTSTNYWFRKLPRQAKNLNDYANLRYKKVVDLSQYARNGRGRGETKDNDHGRFLSASELLASHTLPTTAQQEPDLAEREAFLQAVDEYNSYGIALHNPKWQIDECESAKSKVLKRTIDGRIEDKLDALGIQSQLIMLRMAAAPGQKHVPLQFPGWICMEESTMADNIWGASQLVADRCGGETCTHGFKHLKPVICFSVMCSWNTRPHPVGAHAPMLAGLLRATMWSRQLEKT</sequence>
<reference evidence="1 2" key="1">
    <citation type="submission" date="2024-02" db="EMBL/GenBank/DDBJ databases">
        <authorList>
            <person name="Chen Y."/>
            <person name="Shah S."/>
            <person name="Dougan E. K."/>
            <person name="Thang M."/>
            <person name="Chan C."/>
        </authorList>
    </citation>
    <scope>NUCLEOTIDE SEQUENCE [LARGE SCALE GENOMIC DNA]</scope>
</reference>
<proteinExistence type="predicted"/>
<name>A0ABP0T1C0_9DINO</name>